<evidence type="ECO:0000313" key="2">
    <source>
        <dbReference type="EMBL" id="TDP27339.1"/>
    </source>
</evidence>
<name>A0A4R6NW28_9GAMM</name>
<sequence length="172" mass="19704">MTGSFDVEVELADFDLDNMHPSGKANLVKVAEFMGTLDEESWLDYIENGSIDLVAVSRELEIARSSLYQNKHIKRYVLGKAEQLHQRKIILELPYQIRDKSGTPNDLQTSRYTSTDKEIKEKNLEIRNLQLKVAELTATVDGLKAELKDAKVTLRQADIRENHLAQFGRYPR</sequence>
<keyword evidence="1" id="KW-0175">Coiled coil</keyword>
<evidence type="ECO:0000256" key="1">
    <source>
        <dbReference type="SAM" id="Coils"/>
    </source>
</evidence>
<protein>
    <submittedName>
        <fullName evidence="2">Uncharacterized protein</fullName>
    </submittedName>
</protein>
<evidence type="ECO:0000313" key="3">
    <source>
        <dbReference type="Proteomes" id="UP000295531"/>
    </source>
</evidence>
<keyword evidence="3" id="KW-1185">Reference proteome</keyword>
<feature type="coiled-coil region" evidence="1">
    <location>
        <begin position="112"/>
        <end position="160"/>
    </location>
</feature>
<dbReference type="EMBL" id="SNXI01000031">
    <property type="protein sequence ID" value="TDP27339.1"/>
    <property type="molecule type" value="Genomic_DNA"/>
</dbReference>
<dbReference type="RefSeq" id="WP_133540846.1">
    <property type="nucleotide sequence ID" value="NZ_SNXI01000031.1"/>
</dbReference>
<dbReference type="AlphaFoldDB" id="A0A4R6NW28"/>
<dbReference type="OrthoDB" id="5591070at2"/>
<accession>A0A4R6NW28</accession>
<organism evidence="2 3">
    <name type="scientific">Idiomarina aquatica</name>
    <dbReference type="NCBI Taxonomy" id="1327752"/>
    <lineage>
        <taxon>Bacteria</taxon>
        <taxon>Pseudomonadati</taxon>
        <taxon>Pseudomonadota</taxon>
        <taxon>Gammaproteobacteria</taxon>
        <taxon>Alteromonadales</taxon>
        <taxon>Idiomarinaceae</taxon>
        <taxon>Idiomarina</taxon>
    </lineage>
</organism>
<reference evidence="2 3" key="1">
    <citation type="submission" date="2019-03" db="EMBL/GenBank/DDBJ databases">
        <title>Freshwater and sediment microbial communities from various areas in North America, analyzing microbe dynamics in response to fracking.</title>
        <authorList>
            <person name="Lamendella R."/>
        </authorList>
    </citation>
    <scope>NUCLEOTIDE SEQUENCE [LARGE SCALE GENOMIC DNA]</scope>
    <source>
        <strain evidence="2 3">18_TX</strain>
    </source>
</reference>
<proteinExistence type="predicted"/>
<comment type="caution">
    <text evidence="2">The sequence shown here is derived from an EMBL/GenBank/DDBJ whole genome shotgun (WGS) entry which is preliminary data.</text>
</comment>
<dbReference type="Proteomes" id="UP000295531">
    <property type="component" value="Unassembled WGS sequence"/>
</dbReference>
<gene>
    <name evidence="2" type="ORF">DEU29_13112</name>
</gene>